<feature type="transmembrane region" description="Helical" evidence="5">
    <location>
        <begin position="90"/>
        <end position="120"/>
    </location>
</feature>
<sequence length="227" mass="23826">MNDDNFDGAIENPVSSEQEKKGFIDLLYGVITKPSETFRYLAETKPVLLAFLVYIAIAWVGAIVGIPGSINAARSLNEASRSHALNPGLIATVTIIVVPILSAISLTIIAGIYHIIALILKGKGDYVGLISALGFASFPSVFAAPFALLSLVAGLAGNVIAGIASLGFGVWVLILDIFAVRENYKFSWGRAIWTVLIPVILGIILIVLIIIAVLAATISAVNGLKAG</sequence>
<name>A0A2M7T8T9_9ACTN</name>
<feature type="transmembrane region" description="Helical" evidence="5">
    <location>
        <begin position="192"/>
        <end position="221"/>
    </location>
</feature>
<dbReference type="Pfam" id="PF04893">
    <property type="entry name" value="Yip1"/>
    <property type="match status" value="1"/>
</dbReference>
<dbReference type="AlphaFoldDB" id="A0A2M7T8T9"/>
<reference evidence="8" key="1">
    <citation type="submission" date="2017-09" db="EMBL/GenBank/DDBJ databases">
        <title>Depth-based differentiation of microbial function through sediment-hosted aquifers and enrichment of novel symbionts in the deep terrestrial subsurface.</title>
        <authorList>
            <person name="Probst A.J."/>
            <person name="Ladd B."/>
            <person name="Jarett J.K."/>
            <person name="Geller-Mcgrath D.E."/>
            <person name="Sieber C.M.K."/>
            <person name="Emerson J.B."/>
            <person name="Anantharaman K."/>
            <person name="Thomas B.C."/>
            <person name="Malmstrom R."/>
            <person name="Stieglmeier M."/>
            <person name="Klingl A."/>
            <person name="Woyke T."/>
            <person name="Ryan C.M."/>
            <person name="Banfield J.F."/>
        </authorList>
    </citation>
    <scope>NUCLEOTIDE SEQUENCE [LARGE SCALE GENOMIC DNA]</scope>
</reference>
<dbReference type="GO" id="GO:0016020">
    <property type="term" value="C:membrane"/>
    <property type="evidence" value="ECO:0007669"/>
    <property type="project" value="UniProtKB-SubCell"/>
</dbReference>
<evidence type="ECO:0000256" key="5">
    <source>
        <dbReference type="SAM" id="Phobius"/>
    </source>
</evidence>
<keyword evidence="2 5" id="KW-0812">Transmembrane</keyword>
<dbReference type="EMBL" id="PFNG01000092">
    <property type="protein sequence ID" value="PIZ40375.1"/>
    <property type="molecule type" value="Genomic_DNA"/>
</dbReference>
<protein>
    <recommendedName>
        <fullName evidence="6">Yip1 domain-containing protein</fullName>
    </recommendedName>
</protein>
<feature type="transmembrane region" description="Helical" evidence="5">
    <location>
        <begin position="159"/>
        <end position="180"/>
    </location>
</feature>
<dbReference type="InterPro" id="IPR006977">
    <property type="entry name" value="Yip1_dom"/>
</dbReference>
<gene>
    <name evidence="7" type="ORF">COY37_03895</name>
</gene>
<evidence type="ECO:0000256" key="4">
    <source>
        <dbReference type="ARBA" id="ARBA00023136"/>
    </source>
</evidence>
<proteinExistence type="predicted"/>
<evidence type="ECO:0000256" key="1">
    <source>
        <dbReference type="ARBA" id="ARBA00004141"/>
    </source>
</evidence>
<keyword evidence="4 5" id="KW-0472">Membrane</keyword>
<evidence type="ECO:0000256" key="3">
    <source>
        <dbReference type="ARBA" id="ARBA00022989"/>
    </source>
</evidence>
<dbReference type="RefSeq" id="WP_286976230.1">
    <property type="nucleotide sequence ID" value="NZ_PEXG01000238.1"/>
</dbReference>
<feature type="domain" description="Yip1" evidence="6">
    <location>
        <begin position="29"/>
        <end position="209"/>
    </location>
</feature>
<dbReference type="Proteomes" id="UP000230956">
    <property type="component" value="Unassembled WGS sequence"/>
</dbReference>
<feature type="transmembrane region" description="Helical" evidence="5">
    <location>
        <begin position="47"/>
        <end position="70"/>
    </location>
</feature>
<comment type="caution">
    <text evidence="7">The sequence shown here is derived from an EMBL/GenBank/DDBJ whole genome shotgun (WGS) entry which is preliminary data.</text>
</comment>
<evidence type="ECO:0000259" key="6">
    <source>
        <dbReference type="Pfam" id="PF04893"/>
    </source>
</evidence>
<evidence type="ECO:0000313" key="7">
    <source>
        <dbReference type="EMBL" id="PIZ40375.1"/>
    </source>
</evidence>
<organism evidence="7 8">
    <name type="scientific">Candidatus Aquicultor secundus</name>
    <dbReference type="NCBI Taxonomy" id="1973895"/>
    <lineage>
        <taxon>Bacteria</taxon>
        <taxon>Bacillati</taxon>
        <taxon>Actinomycetota</taxon>
        <taxon>Candidatus Aquicultoria</taxon>
        <taxon>Candidatus Aquicultorales</taxon>
        <taxon>Candidatus Aquicultoraceae</taxon>
        <taxon>Candidatus Aquicultor</taxon>
    </lineage>
</organism>
<comment type="subcellular location">
    <subcellularLocation>
        <location evidence="1">Membrane</location>
        <topology evidence="1">Multi-pass membrane protein</topology>
    </subcellularLocation>
</comment>
<keyword evidence="3 5" id="KW-1133">Transmembrane helix</keyword>
<feature type="transmembrane region" description="Helical" evidence="5">
    <location>
        <begin position="127"/>
        <end position="153"/>
    </location>
</feature>
<accession>A0A2M7T8T9</accession>
<evidence type="ECO:0000256" key="2">
    <source>
        <dbReference type="ARBA" id="ARBA00022692"/>
    </source>
</evidence>
<evidence type="ECO:0000313" key="8">
    <source>
        <dbReference type="Proteomes" id="UP000230956"/>
    </source>
</evidence>